<feature type="region of interest" description="Disordered" evidence="1">
    <location>
        <begin position="16"/>
        <end position="84"/>
    </location>
</feature>
<feature type="compositionally biased region" description="Gly residues" evidence="1">
    <location>
        <begin position="62"/>
        <end position="74"/>
    </location>
</feature>
<protein>
    <submittedName>
        <fullName evidence="2">Uncharacterized protein</fullName>
    </submittedName>
</protein>
<dbReference type="EMBL" id="CAJMWS010000316">
    <property type="protein sequence ID" value="CAE6415715.1"/>
    <property type="molecule type" value="Genomic_DNA"/>
</dbReference>
<evidence type="ECO:0000256" key="1">
    <source>
        <dbReference type="SAM" id="MobiDB-lite"/>
    </source>
</evidence>
<organism evidence="2 3">
    <name type="scientific">Rhizoctonia solani</name>
    <dbReference type="NCBI Taxonomy" id="456999"/>
    <lineage>
        <taxon>Eukaryota</taxon>
        <taxon>Fungi</taxon>
        <taxon>Dikarya</taxon>
        <taxon>Basidiomycota</taxon>
        <taxon>Agaricomycotina</taxon>
        <taxon>Agaricomycetes</taxon>
        <taxon>Cantharellales</taxon>
        <taxon>Ceratobasidiaceae</taxon>
        <taxon>Rhizoctonia</taxon>
    </lineage>
</organism>
<evidence type="ECO:0000313" key="2">
    <source>
        <dbReference type="EMBL" id="CAE6415715.1"/>
    </source>
</evidence>
<sequence>MSTALPPAGNVSRLLTKFGSSTAAPRPVSRPPFGASASSESNMHTTASTRASRPASPTRTGSGDGAGAGMGGIDIGSVRSRSGF</sequence>
<proteinExistence type="predicted"/>
<dbReference type="Proteomes" id="UP000663846">
    <property type="component" value="Unassembled WGS sequence"/>
</dbReference>
<feature type="compositionally biased region" description="Polar residues" evidence="1">
    <location>
        <begin position="36"/>
        <end position="60"/>
    </location>
</feature>
<evidence type="ECO:0000313" key="3">
    <source>
        <dbReference type="Proteomes" id="UP000663846"/>
    </source>
</evidence>
<dbReference type="AlphaFoldDB" id="A0A8H3ADH6"/>
<gene>
    <name evidence="2" type="ORF">RDB_LOCUS76146</name>
</gene>
<reference evidence="2" key="1">
    <citation type="submission" date="2021-01" db="EMBL/GenBank/DDBJ databases">
        <authorList>
            <person name="Kaushik A."/>
        </authorList>
    </citation>
    <scope>NUCLEOTIDE SEQUENCE</scope>
    <source>
        <strain evidence="2">AG1-1C</strain>
    </source>
</reference>
<accession>A0A8H3ADH6</accession>
<comment type="caution">
    <text evidence="2">The sequence shown here is derived from an EMBL/GenBank/DDBJ whole genome shotgun (WGS) entry which is preliminary data.</text>
</comment>
<name>A0A8H3ADH6_9AGAM</name>